<sequence>MRSVNAARRSGFALTLADTFNTPVLSDRAARMRPLASAGDSTERAGASLMPRRSKPSSAMAVYGCQQEAGEVSHGAWLRG</sequence>
<feature type="region of interest" description="Disordered" evidence="1">
    <location>
        <begin position="31"/>
        <end position="58"/>
    </location>
</feature>
<dbReference type="RefSeq" id="XP_058333975.1">
    <property type="nucleotide sequence ID" value="XM_058470834.1"/>
</dbReference>
<dbReference type="GeneID" id="83198137"/>
<evidence type="ECO:0000313" key="3">
    <source>
        <dbReference type="Proteomes" id="UP001150941"/>
    </source>
</evidence>
<reference evidence="2" key="2">
    <citation type="journal article" date="2023" name="IMA Fungus">
        <title>Comparative genomic study of the Penicillium genus elucidates a diverse pangenome and 15 lateral gene transfer events.</title>
        <authorList>
            <person name="Petersen C."/>
            <person name="Sorensen T."/>
            <person name="Nielsen M.R."/>
            <person name="Sondergaard T.E."/>
            <person name="Sorensen J.L."/>
            <person name="Fitzpatrick D.A."/>
            <person name="Frisvad J.C."/>
            <person name="Nielsen K.L."/>
        </authorList>
    </citation>
    <scope>NUCLEOTIDE SEQUENCE</scope>
    <source>
        <strain evidence="2">IBT 19713</strain>
    </source>
</reference>
<organism evidence="2 3">
    <name type="scientific">Penicillium chermesinum</name>
    <dbReference type="NCBI Taxonomy" id="63820"/>
    <lineage>
        <taxon>Eukaryota</taxon>
        <taxon>Fungi</taxon>
        <taxon>Dikarya</taxon>
        <taxon>Ascomycota</taxon>
        <taxon>Pezizomycotina</taxon>
        <taxon>Eurotiomycetes</taxon>
        <taxon>Eurotiomycetidae</taxon>
        <taxon>Eurotiales</taxon>
        <taxon>Aspergillaceae</taxon>
        <taxon>Penicillium</taxon>
    </lineage>
</organism>
<evidence type="ECO:0000313" key="2">
    <source>
        <dbReference type="EMBL" id="KAJ5246554.1"/>
    </source>
</evidence>
<accession>A0A9W9PH02</accession>
<dbReference type="Proteomes" id="UP001150941">
    <property type="component" value="Unassembled WGS sequence"/>
</dbReference>
<gene>
    <name evidence="2" type="ORF">N7468_001537</name>
</gene>
<reference evidence="2" key="1">
    <citation type="submission" date="2022-11" db="EMBL/GenBank/DDBJ databases">
        <authorList>
            <person name="Petersen C."/>
        </authorList>
    </citation>
    <scope>NUCLEOTIDE SEQUENCE</scope>
    <source>
        <strain evidence="2">IBT 19713</strain>
    </source>
</reference>
<evidence type="ECO:0000256" key="1">
    <source>
        <dbReference type="SAM" id="MobiDB-lite"/>
    </source>
</evidence>
<protein>
    <submittedName>
        <fullName evidence="2">Polyketide synthase</fullName>
    </submittedName>
</protein>
<proteinExistence type="predicted"/>
<name>A0A9W9PH02_9EURO</name>
<comment type="caution">
    <text evidence="2">The sequence shown here is derived from an EMBL/GenBank/DDBJ whole genome shotgun (WGS) entry which is preliminary data.</text>
</comment>
<dbReference type="EMBL" id="JAPQKS010000002">
    <property type="protein sequence ID" value="KAJ5246554.1"/>
    <property type="molecule type" value="Genomic_DNA"/>
</dbReference>
<dbReference type="AlphaFoldDB" id="A0A9W9PH02"/>
<keyword evidence="3" id="KW-1185">Reference proteome</keyword>